<dbReference type="EMBL" id="CP126216">
    <property type="protein sequence ID" value="WIA18515.1"/>
    <property type="molecule type" value="Genomic_DNA"/>
</dbReference>
<evidence type="ECO:0000256" key="4">
    <source>
        <dbReference type="ARBA" id="ARBA00022692"/>
    </source>
</evidence>
<keyword evidence="5 8" id="KW-1133">Transmembrane helix</keyword>
<feature type="transmembrane region" description="Helical" evidence="8">
    <location>
        <begin position="180"/>
        <end position="203"/>
    </location>
</feature>
<feature type="transmembrane region" description="Helical" evidence="8">
    <location>
        <begin position="115"/>
        <end position="137"/>
    </location>
</feature>
<evidence type="ECO:0000256" key="5">
    <source>
        <dbReference type="ARBA" id="ARBA00022989"/>
    </source>
</evidence>
<evidence type="ECO:0000256" key="2">
    <source>
        <dbReference type="ARBA" id="ARBA00010276"/>
    </source>
</evidence>
<name>A0ABY8UBE9_TETOB</name>
<evidence type="ECO:0000256" key="6">
    <source>
        <dbReference type="ARBA" id="ARBA00023136"/>
    </source>
</evidence>
<keyword evidence="3" id="KW-0813">Transport</keyword>
<dbReference type="NCBIfam" id="TIGR00728">
    <property type="entry name" value="OPT_sfam"/>
    <property type="match status" value="1"/>
</dbReference>
<dbReference type="InterPro" id="IPR045035">
    <property type="entry name" value="YSL-like"/>
</dbReference>
<sequence>MNDDPAPEVFVVTEAAAIAGPHRRPPASAFTSDSCSTQPAGISSSHKRTSAAVRSLLPTSGLVPQQQQLHSVWAPHQPYHDATATSASGLIFSAKQSSHRRPLFAPRSAAAGEALTLRALAAGLLVGSVLCFSNMYFGLQTGWVTMGSLQSAILGYGLFQGLGTLGLLTQHLTVAENVIVQTTAVATATMPLAAGLVGIIPALGLLTAAEHPAGPILLSPWQLLAWCSSLAFFGVFVAVPLRYQTIIREQLRFPSGTATASVIRTLHGVPEPTAAAGSGTAAGAGAGAAGAAAADRFGGGGSREAGSGGAAGAWRSRSSSNSRADLEGALQLETAAADDAVLLAGSTSSTAAAAAAASQAEVQLLRQQQWRQGLRLLLWCFAISGAYCLAAAWVKPLSVLPVFDWLGLPGLTAWGWVLQPSPGYIGQGMIMGPKTAWSMMAGAVVGWGVLGPNAKARGWAPGPIKDAETGAAGWLLWVSLGLLLGDCFSELGLLLLQTAVDKASKANWLGGGILGPGLPLGMPLHEPLIAVVVALLVALLAVRALGQTDLNPVSGVGKISQLVFAVVSPGAVVPNLVAGAIAEAGAQQAGDLMQDFKTAHLLGVAPSSQLLAMLLGSAASVPLSVAAYLLYTSAWQVPGPVLPAPMALIWLNMAKLVNGGKLPDH</sequence>
<dbReference type="Pfam" id="PF03169">
    <property type="entry name" value="OPT"/>
    <property type="match status" value="2"/>
</dbReference>
<gene>
    <name evidence="9" type="ORF">OEZ85_009965</name>
</gene>
<feature type="transmembrane region" description="Helical" evidence="8">
    <location>
        <begin position="376"/>
        <end position="394"/>
    </location>
</feature>
<keyword evidence="6 8" id="KW-0472">Membrane</keyword>
<dbReference type="Proteomes" id="UP001244341">
    <property type="component" value="Chromosome 9b"/>
</dbReference>
<evidence type="ECO:0000313" key="10">
    <source>
        <dbReference type="Proteomes" id="UP001244341"/>
    </source>
</evidence>
<organism evidence="9 10">
    <name type="scientific">Tetradesmus obliquus</name>
    <name type="common">Green alga</name>
    <name type="synonym">Acutodesmus obliquus</name>
    <dbReference type="NCBI Taxonomy" id="3088"/>
    <lineage>
        <taxon>Eukaryota</taxon>
        <taxon>Viridiplantae</taxon>
        <taxon>Chlorophyta</taxon>
        <taxon>core chlorophytes</taxon>
        <taxon>Chlorophyceae</taxon>
        <taxon>CS clade</taxon>
        <taxon>Sphaeropleales</taxon>
        <taxon>Scenedesmaceae</taxon>
        <taxon>Tetradesmus</taxon>
    </lineage>
</organism>
<feature type="transmembrane region" description="Helical" evidence="8">
    <location>
        <begin position="149"/>
        <end position="168"/>
    </location>
</feature>
<comment type="similarity">
    <text evidence="2">Belongs to the YSL (TC 2.A.67.2) family.</text>
</comment>
<feature type="compositionally biased region" description="Polar residues" evidence="7">
    <location>
        <begin position="29"/>
        <end position="44"/>
    </location>
</feature>
<proteinExistence type="inferred from homology"/>
<keyword evidence="4 8" id="KW-0812">Transmembrane</keyword>
<dbReference type="PANTHER" id="PTHR31645">
    <property type="entry name" value="OLIGOPEPTIDE TRANSPORTER YGL114W-RELATED"/>
    <property type="match status" value="1"/>
</dbReference>
<evidence type="ECO:0000256" key="7">
    <source>
        <dbReference type="SAM" id="MobiDB-lite"/>
    </source>
</evidence>
<dbReference type="PANTHER" id="PTHR31645:SF0">
    <property type="entry name" value="OLIGOPEPTIDE TRANSPORTER YGL114W-RELATED"/>
    <property type="match status" value="1"/>
</dbReference>
<keyword evidence="10" id="KW-1185">Reference proteome</keyword>
<feature type="transmembrane region" description="Helical" evidence="8">
    <location>
        <begin position="610"/>
        <end position="631"/>
    </location>
</feature>
<protein>
    <submittedName>
        <fullName evidence="9">Uncharacterized protein</fullName>
    </submittedName>
</protein>
<evidence type="ECO:0000256" key="1">
    <source>
        <dbReference type="ARBA" id="ARBA00004141"/>
    </source>
</evidence>
<feature type="region of interest" description="Disordered" evidence="7">
    <location>
        <begin position="21"/>
        <end position="48"/>
    </location>
</feature>
<accession>A0ABY8UBE9</accession>
<evidence type="ECO:0000313" key="9">
    <source>
        <dbReference type="EMBL" id="WIA18515.1"/>
    </source>
</evidence>
<reference evidence="9 10" key="1">
    <citation type="submission" date="2023-05" db="EMBL/GenBank/DDBJ databases">
        <title>A 100% complete, gapless, phased diploid assembly of the Scenedesmus obliquus UTEX 3031 genome.</title>
        <authorList>
            <person name="Biondi T.C."/>
            <person name="Hanschen E.R."/>
            <person name="Kwon T."/>
            <person name="Eng W."/>
            <person name="Kruse C.P.S."/>
            <person name="Koehler S.I."/>
            <person name="Kunde Y."/>
            <person name="Gleasner C.D."/>
            <person name="You Mak K.T."/>
            <person name="Polle J."/>
            <person name="Hovde B.T."/>
            <person name="Starkenburg S.R."/>
        </authorList>
    </citation>
    <scope>NUCLEOTIDE SEQUENCE [LARGE SCALE GENOMIC DNA]</scope>
    <source>
        <strain evidence="9 10">DOE0152z</strain>
    </source>
</reference>
<feature type="transmembrane region" description="Helical" evidence="8">
    <location>
        <begin position="437"/>
        <end position="454"/>
    </location>
</feature>
<dbReference type="InterPro" id="IPR004813">
    <property type="entry name" value="OPT"/>
</dbReference>
<feature type="transmembrane region" description="Helical" evidence="8">
    <location>
        <begin position="528"/>
        <end position="546"/>
    </location>
</feature>
<feature type="transmembrane region" description="Helical" evidence="8">
    <location>
        <begin position="474"/>
        <end position="496"/>
    </location>
</feature>
<evidence type="ECO:0000256" key="3">
    <source>
        <dbReference type="ARBA" id="ARBA00022448"/>
    </source>
</evidence>
<feature type="transmembrane region" description="Helical" evidence="8">
    <location>
        <begin position="223"/>
        <end position="243"/>
    </location>
</feature>
<comment type="subcellular location">
    <subcellularLocation>
        <location evidence="1">Membrane</location>
        <topology evidence="1">Multi-pass membrane protein</topology>
    </subcellularLocation>
</comment>
<evidence type="ECO:0000256" key="8">
    <source>
        <dbReference type="SAM" id="Phobius"/>
    </source>
</evidence>